<evidence type="ECO:0000313" key="1">
    <source>
        <dbReference type="EMBL" id="RDX86232.1"/>
    </source>
</evidence>
<keyword evidence="2" id="KW-1185">Reference proteome</keyword>
<evidence type="ECO:0000313" key="2">
    <source>
        <dbReference type="Proteomes" id="UP000257109"/>
    </source>
</evidence>
<dbReference type="OrthoDB" id="996129at2759"/>
<dbReference type="EMBL" id="QJKJ01006575">
    <property type="protein sequence ID" value="RDX86232.1"/>
    <property type="molecule type" value="Genomic_DNA"/>
</dbReference>
<dbReference type="AlphaFoldDB" id="A0A371G6P9"/>
<organism evidence="1 2">
    <name type="scientific">Mucuna pruriens</name>
    <name type="common">Velvet bean</name>
    <name type="synonym">Dolichos pruriens</name>
    <dbReference type="NCBI Taxonomy" id="157652"/>
    <lineage>
        <taxon>Eukaryota</taxon>
        <taxon>Viridiplantae</taxon>
        <taxon>Streptophyta</taxon>
        <taxon>Embryophyta</taxon>
        <taxon>Tracheophyta</taxon>
        <taxon>Spermatophyta</taxon>
        <taxon>Magnoliopsida</taxon>
        <taxon>eudicotyledons</taxon>
        <taxon>Gunneridae</taxon>
        <taxon>Pentapetalae</taxon>
        <taxon>rosids</taxon>
        <taxon>fabids</taxon>
        <taxon>Fabales</taxon>
        <taxon>Fabaceae</taxon>
        <taxon>Papilionoideae</taxon>
        <taxon>50 kb inversion clade</taxon>
        <taxon>NPAAA clade</taxon>
        <taxon>indigoferoid/millettioid clade</taxon>
        <taxon>Phaseoleae</taxon>
        <taxon>Mucuna</taxon>
    </lineage>
</organism>
<protein>
    <submittedName>
        <fullName evidence="1">Uncharacterized protein</fullName>
    </submittedName>
</protein>
<gene>
    <name evidence="1" type="ORF">CR513_32457</name>
</gene>
<sequence>MKKKDENMRLCVVCCHQNKTHKGRALYGTPSCYAYTLDTLVDGFGFEVFINRRSLRHLLDQKELNMKRRKWLEFLKNYNFYLSHHLDKVKVVIDRIGVKIKTDGIVRFHDKIYVLDVPELRKLILERGHSSALGAQPRTPSKT</sequence>
<dbReference type="Proteomes" id="UP000257109">
    <property type="component" value="Unassembled WGS sequence"/>
</dbReference>
<proteinExistence type="predicted"/>
<reference evidence="1" key="1">
    <citation type="submission" date="2018-05" db="EMBL/GenBank/DDBJ databases">
        <title>Draft genome of Mucuna pruriens seed.</title>
        <authorList>
            <person name="Nnadi N.E."/>
            <person name="Vos R."/>
            <person name="Hasami M.H."/>
            <person name="Devisetty U.K."/>
            <person name="Aguiy J.C."/>
        </authorList>
    </citation>
    <scope>NUCLEOTIDE SEQUENCE [LARGE SCALE GENOMIC DNA]</scope>
    <source>
        <strain evidence="1">JCA_2017</strain>
    </source>
</reference>
<comment type="caution">
    <text evidence="1">The sequence shown here is derived from an EMBL/GenBank/DDBJ whole genome shotgun (WGS) entry which is preliminary data.</text>
</comment>
<accession>A0A371G6P9</accession>
<name>A0A371G6P9_MUCPR</name>
<feature type="non-terminal residue" evidence="1">
    <location>
        <position position="1"/>
    </location>
</feature>